<dbReference type="OrthoDB" id="463944at2"/>
<comment type="caution">
    <text evidence="2">The sequence shown here is derived from an EMBL/GenBank/DDBJ whole genome shotgun (WGS) entry which is preliminary data.</text>
</comment>
<protein>
    <submittedName>
        <fullName evidence="2">Electron transfer protein with DM13 domain protein</fullName>
    </submittedName>
</protein>
<feature type="domain" description="DM13" evidence="1">
    <location>
        <begin position="57"/>
        <end position="168"/>
    </location>
</feature>
<dbReference type="EMBL" id="ANNX02000047">
    <property type="protein sequence ID" value="KYC37239.1"/>
    <property type="molecule type" value="Genomic_DNA"/>
</dbReference>
<organism evidence="2 3">
    <name type="scientific">Scytonema hofmannii PCC 7110</name>
    <dbReference type="NCBI Taxonomy" id="128403"/>
    <lineage>
        <taxon>Bacteria</taxon>
        <taxon>Bacillati</taxon>
        <taxon>Cyanobacteriota</taxon>
        <taxon>Cyanophyceae</taxon>
        <taxon>Nostocales</taxon>
        <taxon>Scytonemataceae</taxon>
        <taxon>Scytonema</taxon>
    </lineage>
</organism>
<dbReference type="AlphaFoldDB" id="A0A139WXR7"/>
<dbReference type="PROSITE" id="PS51549">
    <property type="entry name" value="DM13"/>
    <property type="match status" value="1"/>
</dbReference>
<dbReference type="RefSeq" id="WP_017745070.1">
    <property type="nucleotide sequence ID" value="NZ_KQ976354.1"/>
</dbReference>
<accession>A0A139WXR7</accession>
<sequence length="169" mass="18110">MKLGYLLTMILAASVMVSCTKEISKNELTESSASANKSIPISMTQVKSQTATAISSGTFVSGEHTTQGKARITSKDGKSVLELEQSFKTSEMGPDLVVILHRSDNVIGSTKPPAYPLKKGDYIVLAPLKKFSGAQTYAIPNNINLANYKSVAIWCRKFNATFGAASLKS</sequence>
<evidence type="ECO:0000313" key="3">
    <source>
        <dbReference type="Proteomes" id="UP000076925"/>
    </source>
</evidence>
<name>A0A139WXR7_9CYAN</name>
<dbReference type="PROSITE" id="PS51257">
    <property type="entry name" value="PROKAR_LIPOPROTEIN"/>
    <property type="match status" value="1"/>
</dbReference>
<dbReference type="Pfam" id="PF10517">
    <property type="entry name" value="DM13"/>
    <property type="match status" value="1"/>
</dbReference>
<dbReference type="STRING" id="128403.WA1_47330"/>
<dbReference type="Proteomes" id="UP000076925">
    <property type="component" value="Unassembled WGS sequence"/>
</dbReference>
<reference evidence="2 3" key="1">
    <citation type="journal article" date="2013" name="Genome Biol. Evol.">
        <title>Genomes of Stigonematalean cyanobacteria (subsection V) and the evolution of oxygenic photosynthesis from prokaryotes to plastids.</title>
        <authorList>
            <person name="Dagan T."/>
            <person name="Roettger M."/>
            <person name="Stucken K."/>
            <person name="Landan G."/>
            <person name="Koch R."/>
            <person name="Major P."/>
            <person name="Gould S.B."/>
            <person name="Goremykin V.V."/>
            <person name="Rippka R."/>
            <person name="Tandeau de Marsac N."/>
            <person name="Gugger M."/>
            <person name="Lockhart P.J."/>
            <person name="Allen J.F."/>
            <person name="Brune I."/>
            <person name="Maus I."/>
            <person name="Puhler A."/>
            <person name="Martin W.F."/>
        </authorList>
    </citation>
    <scope>NUCLEOTIDE SEQUENCE [LARGE SCALE GENOMIC DNA]</scope>
    <source>
        <strain evidence="2 3">PCC 7110</strain>
    </source>
</reference>
<gene>
    <name evidence="2" type="ORF">WA1_47330</name>
</gene>
<keyword evidence="3" id="KW-1185">Reference proteome</keyword>
<proteinExistence type="predicted"/>
<dbReference type="InterPro" id="IPR019545">
    <property type="entry name" value="DM13_domain"/>
</dbReference>
<evidence type="ECO:0000313" key="2">
    <source>
        <dbReference type="EMBL" id="KYC37239.1"/>
    </source>
</evidence>
<evidence type="ECO:0000259" key="1">
    <source>
        <dbReference type="PROSITE" id="PS51549"/>
    </source>
</evidence>